<dbReference type="AlphaFoldDB" id="A0A844M4L4"/>
<dbReference type="RefSeq" id="WP_204902263.1">
    <property type="nucleotide sequence ID" value="NZ_WFKQ01000243.1"/>
</dbReference>
<name>A0A844M4L4_9GAMM</name>
<gene>
    <name evidence="1" type="ORF">GB996_12690</name>
</gene>
<proteinExistence type="predicted"/>
<feature type="non-terminal residue" evidence="1">
    <location>
        <position position="1"/>
    </location>
</feature>
<comment type="caution">
    <text evidence="1">The sequence shown here is derived from an EMBL/GenBank/DDBJ whole genome shotgun (WGS) entry which is preliminary data.</text>
</comment>
<evidence type="ECO:0000313" key="2">
    <source>
        <dbReference type="Proteomes" id="UP000442109"/>
    </source>
</evidence>
<organism evidence="1 2">
    <name type="scientific">Psychrobacter sanguinis</name>
    <dbReference type="NCBI Taxonomy" id="861445"/>
    <lineage>
        <taxon>Bacteria</taxon>
        <taxon>Pseudomonadati</taxon>
        <taxon>Pseudomonadota</taxon>
        <taxon>Gammaproteobacteria</taxon>
        <taxon>Moraxellales</taxon>
        <taxon>Moraxellaceae</taxon>
        <taxon>Psychrobacter</taxon>
    </lineage>
</organism>
<accession>A0A844M4L4</accession>
<reference evidence="1 2" key="1">
    <citation type="journal article" date="2019" name="PLoS ONE">
        <title>Pup mortality in New Zealand sea lions (Phocarctos hookeri) at Enderby Island, Auckland Islands, 2013-18.</title>
        <authorList>
            <person name="Michael S.A."/>
            <person name="Hayman D.T.S."/>
            <person name="Gray R."/>
            <person name="Zhang J."/>
            <person name="Rogers L."/>
            <person name="Roe W.D."/>
        </authorList>
    </citation>
    <scope>NUCLEOTIDE SEQUENCE [LARGE SCALE GENOMIC DNA]</scope>
    <source>
        <strain evidence="1 2">SM868</strain>
    </source>
</reference>
<evidence type="ECO:0000313" key="1">
    <source>
        <dbReference type="EMBL" id="MUG33628.1"/>
    </source>
</evidence>
<sequence length="70" mass="7912">GIMQETICHNDQPSLAAVVTNCEKRQIGSNGGFGYKSLYDDRDISLMDSALLAHWICHTTKPKRKQRISY</sequence>
<dbReference type="Proteomes" id="UP000442109">
    <property type="component" value="Unassembled WGS sequence"/>
</dbReference>
<dbReference type="EMBL" id="WFKQ01000243">
    <property type="protein sequence ID" value="MUG33628.1"/>
    <property type="molecule type" value="Genomic_DNA"/>
</dbReference>
<keyword evidence="2" id="KW-1185">Reference proteome</keyword>
<protein>
    <submittedName>
        <fullName evidence="1">Terminase</fullName>
    </submittedName>
</protein>